<dbReference type="InterPro" id="IPR001633">
    <property type="entry name" value="EAL_dom"/>
</dbReference>
<dbReference type="NCBIfam" id="TIGR00254">
    <property type="entry name" value="GGDEF"/>
    <property type="match status" value="1"/>
</dbReference>
<evidence type="ECO:0000259" key="3">
    <source>
        <dbReference type="PROSITE" id="PS50883"/>
    </source>
</evidence>
<gene>
    <name evidence="5" type="primary">cph2</name>
    <name evidence="5" type="ORF">CPLFYP93_02745</name>
</gene>
<dbReference type="InterPro" id="IPR000700">
    <property type="entry name" value="PAS-assoc_C"/>
</dbReference>
<feature type="transmembrane region" description="Helical" evidence="1">
    <location>
        <begin position="29"/>
        <end position="45"/>
    </location>
</feature>
<dbReference type="RefSeq" id="WP_156562251.1">
    <property type="nucleotide sequence ID" value="NZ_CACRTV010000064.1"/>
</dbReference>
<reference evidence="5" key="1">
    <citation type="submission" date="2019-11" db="EMBL/GenBank/DDBJ databases">
        <authorList>
            <person name="Feng L."/>
        </authorList>
    </citation>
    <scope>NUCLEOTIDE SEQUENCE</scope>
    <source>
        <strain evidence="5">CParaputrificumLFYP93</strain>
    </source>
</reference>
<dbReference type="InterPro" id="IPR000160">
    <property type="entry name" value="GGDEF_dom"/>
</dbReference>
<feature type="domain" description="EAL" evidence="3">
    <location>
        <begin position="482"/>
        <end position="736"/>
    </location>
</feature>
<dbReference type="SUPFAM" id="SSF55785">
    <property type="entry name" value="PYP-like sensor domain (PAS domain)"/>
    <property type="match status" value="2"/>
</dbReference>
<dbReference type="InterPro" id="IPR043128">
    <property type="entry name" value="Rev_trsase/Diguanyl_cyclase"/>
</dbReference>
<dbReference type="Pfam" id="PF00563">
    <property type="entry name" value="EAL"/>
    <property type="match status" value="1"/>
</dbReference>
<name>A0A6N3FVB8_9CLOT</name>
<dbReference type="AlphaFoldDB" id="A0A6N3FVB8"/>
<feature type="domain" description="PAC" evidence="2">
    <location>
        <begin position="258"/>
        <end position="308"/>
    </location>
</feature>
<keyword evidence="1" id="KW-1133">Transmembrane helix</keyword>
<evidence type="ECO:0000259" key="4">
    <source>
        <dbReference type="PROSITE" id="PS50887"/>
    </source>
</evidence>
<dbReference type="CDD" id="cd01948">
    <property type="entry name" value="EAL"/>
    <property type="match status" value="1"/>
</dbReference>
<evidence type="ECO:0000259" key="2">
    <source>
        <dbReference type="PROSITE" id="PS50113"/>
    </source>
</evidence>
<dbReference type="Pfam" id="PF00990">
    <property type="entry name" value="GGDEF"/>
    <property type="match status" value="1"/>
</dbReference>
<dbReference type="PROSITE" id="PS50883">
    <property type="entry name" value="EAL"/>
    <property type="match status" value="1"/>
</dbReference>
<dbReference type="InterPro" id="IPR035919">
    <property type="entry name" value="EAL_sf"/>
</dbReference>
<dbReference type="SUPFAM" id="SSF55073">
    <property type="entry name" value="Nucleotide cyclase"/>
    <property type="match status" value="1"/>
</dbReference>
<dbReference type="PROSITE" id="PS50887">
    <property type="entry name" value="GGDEF"/>
    <property type="match status" value="1"/>
</dbReference>
<evidence type="ECO:0000313" key="5">
    <source>
        <dbReference type="EMBL" id="VYU56272.1"/>
    </source>
</evidence>
<sequence>MRDLDKTFNMLVATTIIVTAITLYKGNTIFNLILLGILSYQFFIYRKIHFLKLSIDHGKYEKALGALNGAVWEWFDDYKLLFISSRYKKVFKTENNIDSFDRLYEFIDNSYREYIKNFFTEMIDKKIEDEFILEFKTIDIEGQQLYIECSGKGKIKDNKYELNGIFIDITEKKKQDELLRISERNYRRALEGSQDIMFYLKVDTGEYIINDREGLLFNNHEAQCKISNESWVNCILPKDRGIYIQRYEEFLREEKEYFSVEFRVESKKGEIIWIKQKGKRILEDDGLYIYGSISNISDSKEKEMKIYYMSHFDEVTRIPNRRYFIEKSKKMLIRAKRDEKDFAIVFLDLDNFKYVNDTFGHDAGDNLLNSFCDSLNSVVNEKCLLARFGGDEFIIAIGDIEAKEEVVKILNDILDTFNRPLKVVGKEIYCTVSIGVSFYRTDGKTVQALLKKADIAMYKAKANGKNRFCVFNKEVSDEINRELAVKRCLRNALDNGEIYFELQPKYWCKSKKIEGFECLARWKSSELGYVYPDEFILASESTGAIIDIGKYLIDDAFKKCKYLTSIVDDKFKVAINLSQVQIRDMKLLEYIKQKIYEYDIDPANIEFEVTESIIMKSAERNIEMLRKIKELGTTIALDDFGTGYSSLNYLKRLPIDKVKIDKSFISDIGIDLRSEFIIEKIIELAHMLNLEVVAEGVETKKQLNYLEKVNCDIIQGYYFSKPLGFDKLVKGFEEDKRLVFNR</sequence>
<proteinExistence type="predicted"/>
<protein>
    <submittedName>
        <fullName evidence="5">Phytochrome-like protein cph2</fullName>
    </submittedName>
</protein>
<organism evidence="5">
    <name type="scientific">Clostridium paraputrificum</name>
    <dbReference type="NCBI Taxonomy" id="29363"/>
    <lineage>
        <taxon>Bacteria</taxon>
        <taxon>Bacillati</taxon>
        <taxon>Bacillota</taxon>
        <taxon>Clostridia</taxon>
        <taxon>Eubacteriales</taxon>
        <taxon>Clostridiaceae</taxon>
        <taxon>Clostridium</taxon>
    </lineage>
</organism>
<feature type="domain" description="GGDEF" evidence="4">
    <location>
        <begin position="340"/>
        <end position="473"/>
    </location>
</feature>
<dbReference type="InterPro" id="IPR029787">
    <property type="entry name" value="Nucleotide_cyclase"/>
</dbReference>
<dbReference type="InterPro" id="IPR000014">
    <property type="entry name" value="PAS"/>
</dbReference>
<keyword evidence="1" id="KW-0812">Transmembrane</keyword>
<dbReference type="Gene3D" id="3.20.20.450">
    <property type="entry name" value="EAL domain"/>
    <property type="match status" value="1"/>
</dbReference>
<dbReference type="Gene3D" id="3.30.450.20">
    <property type="entry name" value="PAS domain"/>
    <property type="match status" value="2"/>
</dbReference>
<dbReference type="Gene3D" id="3.30.70.270">
    <property type="match status" value="1"/>
</dbReference>
<evidence type="ECO:0000256" key="1">
    <source>
        <dbReference type="SAM" id="Phobius"/>
    </source>
</evidence>
<dbReference type="EMBL" id="CACRTV010000064">
    <property type="protein sequence ID" value="VYU56272.1"/>
    <property type="molecule type" value="Genomic_DNA"/>
</dbReference>
<dbReference type="NCBIfam" id="TIGR00229">
    <property type="entry name" value="sensory_box"/>
    <property type="match status" value="1"/>
</dbReference>
<dbReference type="InterPro" id="IPR035965">
    <property type="entry name" value="PAS-like_dom_sf"/>
</dbReference>
<dbReference type="SMART" id="SM00052">
    <property type="entry name" value="EAL"/>
    <property type="match status" value="1"/>
</dbReference>
<keyword evidence="1" id="KW-0472">Membrane</keyword>
<dbReference type="Pfam" id="PF08447">
    <property type="entry name" value="PAS_3"/>
    <property type="match status" value="1"/>
</dbReference>
<dbReference type="SMART" id="SM00267">
    <property type="entry name" value="GGDEF"/>
    <property type="match status" value="1"/>
</dbReference>
<dbReference type="PANTHER" id="PTHR44757">
    <property type="entry name" value="DIGUANYLATE CYCLASE DGCP"/>
    <property type="match status" value="1"/>
</dbReference>
<dbReference type="PANTHER" id="PTHR44757:SF2">
    <property type="entry name" value="BIOFILM ARCHITECTURE MAINTENANCE PROTEIN MBAA"/>
    <property type="match status" value="1"/>
</dbReference>
<dbReference type="SUPFAM" id="SSF141868">
    <property type="entry name" value="EAL domain-like"/>
    <property type="match status" value="1"/>
</dbReference>
<dbReference type="InterPro" id="IPR052155">
    <property type="entry name" value="Biofilm_reg_signaling"/>
</dbReference>
<accession>A0A6N3FVB8</accession>
<dbReference type="InterPro" id="IPR013655">
    <property type="entry name" value="PAS_fold_3"/>
</dbReference>
<dbReference type="CDD" id="cd01949">
    <property type="entry name" value="GGDEF"/>
    <property type="match status" value="1"/>
</dbReference>
<dbReference type="PROSITE" id="PS50113">
    <property type="entry name" value="PAC"/>
    <property type="match status" value="1"/>
</dbReference>